<dbReference type="OrthoDB" id="6240024at2759"/>
<keyword evidence="1" id="KW-0505">Motor protein</keyword>
<evidence type="ECO:0000256" key="1">
    <source>
        <dbReference type="RuleBase" id="RU365010"/>
    </source>
</evidence>
<keyword evidence="1" id="KW-0963">Cytoplasm</keyword>
<dbReference type="AlphaFoldDB" id="A0A183SDG5"/>
<keyword evidence="3" id="KW-1185">Reference proteome</keyword>
<dbReference type="GO" id="GO:0007017">
    <property type="term" value="P:microtubule-based process"/>
    <property type="evidence" value="ECO:0007669"/>
    <property type="project" value="InterPro"/>
</dbReference>
<dbReference type="SMART" id="SM01375">
    <property type="entry name" value="Dynein_light"/>
    <property type="match status" value="1"/>
</dbReference>
<keyword evidence="1" id="KW-0493">Microtubule</keyword>
<dbReference type="STRING" id="70667.A0A183SDG5"/>
<dbReference type="Pfam" id="PF01221">
    <property type="entry name" value="Dynein_light"/>
    <property type="match status" value="1"/>
</dbReference>
<comment type="similarity">
    <text evidence="1">Belongs to the dynein light chain family.</text>
</comment>
<evidence type="ECO:0000313" key="4">
    <source>
        <dbReference type="WBParaSite" id="SSLN_0000233301-mRNA-1"/>
    </source>
</evidence>
<dbReference type="EMBL" id="UYSU01032211">
    <property type="protein sequence ID" value="VDL88648.1"/>
    <property type="molecule type" value="Genomic_DNA"/>
</dbReference>
<dbReference type="Gene3D" id="3.30.740.10">
    <property type="entry name" value="Protein Inhibitor Of Neuronal Nitric Oxide Synthase"/>
    <property type="match status" value="1"/>
</dbReference>
<comment type="subcellular location">
    <subcellularLocation>
        <location evidence="1">Cytoplasm</location>
        <location evidence="1">Cytoskeleton</location>
    </subcellularLocation>
</comment>
<organism evidence="4">
    <name type="scientific">Schistocephalus solidus</name>
    <name type="common">Tapeworm</name>
    <dbReference type="NCBI Taxonomy" id="70667"/>
    <lineage>
        <taxon>Eukaryota</taxon>
        <taxon>Metazoa</taxon>
        <taxon>Spiralia</taxon>
        <taxon>Lophotrochozoa</taxon>
        <taxon>Platyhelminthes</taxon>
        <taxon>Cestoda</taxon>
        <taxon>Eucestoda</taxon>
        <taxon>Diphyllobothriidea</taxon>
        <taxon>Diphyllobothriidae</taxon>
        <taxon>Schistocephalus</taxon>
    </lineage>
</organism>
<sequence>MYAQNSSQKTNCQVQNTDMDQQMQQYTIDLVTRALNRNPVEQDAAAYIKREFEREHSKYWHCIVGKHFGR</sequence>
<dbReference type="InterPro" id="IPR037177">
    <property type="entry name" value="DLC_sf"/>
</dbReference>
<dbReference type="Proteomes" id="UP000275846">
    <property type="component" value="Unassembled WGS sequence"/>
</dbReference>
<dbReference type="InterPro" id="IPR001372">
    <property type="entry name" value="Dynein_light_chain_typ-1/2"/>
</dbReference>
<accession>A0A183SDG5</accession>
<evidence type="ECO:0000313" key="2">
    <source>
        <dbReference type="EMBL" id="VDL88648.1"/>
    </source>
</evidence>
<evidence type="ECO:0000313" key="3">
    <source>
        <dbReference type="Proteomes" id="UP000275846"/>
    </source>
</evidence>
<dbReference type="WBParaSite" id="SSLN_0000233301-mRNA-1">
    <property type="protein sequence ID" value="SSLN_0000233301-mRNA-1"/>
    <property type="gene ID" value="SSLN_0000233301"/>
</dbReference>
<dbReference type="GO" id="GO:0005874">
    <property type="term" value="C:microtubule"/>
    <property type="evidence" value="ECO:0007669"/>
    <property type="project" value="UniProtKB-KW"/>
</dbReference>
<gene>
    <name evidence="2" type="ORF">SSLN_LOCUS2263</name>
</gene>
<keyword evidence="1" id="KW-0206">Cytoskeleton</keyword>
<dbReference type="GO" id="GO:0005868">
    <property type="term" value="C:cytoplasmic dynein complex"/>
    <property type="evidence" value="ECO:0007669"/>
    <property type="project" value="TreeGrafter"/>
</dbReference>
<protein>
    <recommendedName>
        <fullName evidence="1">Dynein light chain</fullName>
    </recommendedName>
</protein>
<dbReference type="GO" id="GO:0045505">
    <property type="term" value="F:dynein intermediate chain binding"/>
    <property type="evidence" value="ECO:0007669"/>
    <property type="project" value="TreeGrafter"/>
</dbReference>
<dbReference type="SUPFAM" id="SSF54648">
    <property type="entry name" value="DLC"/>
    <property type="match status" value="1"/>
</dbReference>
<keyword evidence="1" id="KW-0243">Dynein</keyword>
<dbReference type="PANTHER" id="PTHR11886">
    <property type="entry name" value="DYNEIN LIGHT CHAIN"/>
    <property type="match status" value="1"/>
</dbReference>
<proteinExistence type="inferred from homology"/>
<reference evidence="2 3" key="2">
    <citation type="submission" date="2018-11" db="EMBL/GenBank/DDBJ databases">
        <authorList>
            <consortium name="Pathogen Informatics"/>
        </authorList>
    </citation>
    <scope>NUCLEOTIDE SEQUENCE [LARGE SCALE GENOMIC DNA]</scope>
    <source>
        <strain evidence="2 3">NST_G2</strain>
    </source>
</reference>
<name>A0A183SDG5_SCHSO</name>
<dbReference type="PANTHER" id="PTHR11886:SF35">
    <property type="entry name" value="DYNEIN LIGHT CHAIN"/>
    <property type="match status" value="1"/>
</dbReference>
<reference evidence="4" key="1">
    <citation type="submission" date="2016-06" db="UniProtKB">
        <authorList>
            <consortium name="WormBaseParasite"/>
        </authorList>
    </citation>
    <scope>IDENTIFICATION</scope>
</reference>